<keyword evidence="2" id="KW-1185">Reference proteome</keyword>
<dbReference type="RefSeq" id="WP_191813142.1">
    <property type="nucleotide sequence ID" value="NZ_JACSQT010000003.1"/>
</dbReference>
<dbReference type="EMBL" id="JACSQT010000003">
    <property type="protein sequence ID" value="MBD7937168.1"/>
    <property type="molecule type" value="Genomic_DNA"/>
</dbReference>
<protein>
    <submittedName>
        <fullName evidence="1">Uncharacterized protein</fullName>
    </submittedName>
</protein>
<name>A0ABR8QNS0_9BACI</name>
<evidence type="ECO:0000313" key="1">
    <source>
        <dbReference type="EMBL" id="MBD7937168.1"/>
    </source>
</evidence>
<evidence type="ECO:0000313" key="2">
    <source>
        <dbReference type="Proteomes" id="UP000657931"/>
    </source>
</evidence>
<reference evidence="1 2" key="1">
    <citation type="submission" date="2020-08" db="EMBL/GenBank/DDBJ databases">
        <title>A Genomic Blueprint of the Chicken Gut Microbiome.</title>
        <authorList>
            <person name="Gilroy R."/>
            <person name="Ravi A."/>
            <person name="Getino M."/>
            <person name="Pursley I."/>
            <person name="Horton D.L."/>
            <person name="Alikhan N.-F."/>
            <person name="Baker D."/>
            <person name="Gharbi K."/>
            <person name="Hall N."/>
            <person name="Watson M."/>
            <person name="Adriaenssens E.M."/>
            <person name="Foster-Nyarko E."/>
            <person name="Jarju S."/>
            <person name="Secka A."/>
            <person name="Antonio M."/>
            <person name="Oren A."/>
            <person name="Chaudhuri R."/>
            <person name="La Ragione R.M."/>
            <person name="Hildebrand F."/>
            <person name="Pallen M.J."/>
        </authorList>
    </citation>
    <scope>NUCLEOTIDE SEQUENCE [LARGE SCALE GENOMIC DNA]</scope>
    <source>
        <strain evidence="1 2">Sa5YUA1</strain>
    </source>
</reference>
<proteinExistence type="predicted"/>
<accession>A0ABR8QNS0</accession>
<gene>
    <name evidence="1" type="ORF">H9655_09000</name>
</gene>
<comment type="caution">
    <text evidence="1">The sequence shown here is derived from an EMBL/GenBank/DDBJ whole genome shotgun (WGS) entry which is preliminary data.</text>
</comment>
<organism evidence="1 2">
    <name type="scientific">Cytobacillus stercorigallinarum</name>
    <dbReference type="NCBI Taxonomy" id="2762240"/>
    <lineage>
        <taxon>Bacteria</taxon>
        <taxon>Bacillati</taxon>
        <taxon>Bacillota</taxon>
        <taxon>Bacilli</taxon>
        <taxon>Bacillales</taxon>
        <taxon>Bacillaceae</taxon>
        <taxon>Cytobacillus</taxon>
    </lineage>
</organism>
<sequence length="143" mass="16933">MQVLMILSQIWKSGADIYLDAKDDRIAIKNQKLIPKPVMEAAEQHGQVIDQWFKSWKNANGEKVTLMKMVHQMCGWQHNQKLNDWLCNEKESLTLFDDWMVLLAKNGWTDIYEDFRQYENNQSNKLSHELYKRAVAYAKKVNK</sequence>
<dbReference type="Proteomes" id="UP000657931">
    <property type="component" value="Unassembled WGS sequence"/>
</dbReference>